<dbReference type="EnsemblPlants" id="Pp3c4_10770V3.2">
    <property type="protein sequence ID" value="Pp3c4_10770V3.2"/>
    <property type="gene ID" value="Pp3c4_10770"/>
</dbReference>
<keyword evidence="4" id="KW-1185">Reference proteome</keyword>
<protein>
    <recommendedName>
        <fullName evidence="5">NAD(P)H dehydrogenase (quinone)</fullName>
    </recommendedName>
</protein>
<reference evidence="3 4" key="1">
    <citation type="journal article" date="2008" name="Science">
        <title>The Physcomitrella genome reveals evolutionary insights into the conquest of land by plants.</title>
        <authorList>
            <person name="Rensing S."/>
            <person name="Lang D."/>
            <person name="Zimmer A."/>
            <person name="Terry A."/>
            <person name="Salamov A."/>
            <person name="Shapiro H."/>
            <person name="Nishiyama T."/>
            <person name="Perroud P.-F."/>
            <person name="Lindquist E."/>
            <person name="Kamisugi Y."/>
            <person name="Tanahashi T."/>
            <person name="Sakakibara K."/>
            <person name="Fujita T."/>
            <person name="Oishi K."/>
            <person name="Shin-I T."/>
            <person name="Kuroki Y."/>
            <person name="Toyoda A."/>
            <person name="Suzuki Y."/>
            <person name="Hashimoto A."/>
            <person name="Yamaguchi K."/>
            <person name="Sugano A."/>
            <person name="Kohara Y."/>
            <person name="Fujiyama A."/>
            <person name="Anterola A."/>
            <person name="Aoki S."/>
            <person name="Ashton N."/>
            <person name="Barbazuk W.B."/>
            <person name="Barker E."/>
            <person name="Bennetzen J."/>
            <person name="Bezanilla M."/>
            <person name="Blankenship R."/>
            <person name="Cho S.H."/>
            <person name="Dutcher S."/>
            <person name="Estelle M."/>
            <person name="Fawcett J.A."/>
            <person name="Gundlach H."/>
            <person name="Hanada K."/>
            <person name="Heyl A."/>
            <person name="Hicks K.A."/>
            <person name="Hugh J."/>
            <person name="Lohr M."/>
            <person name="Mayer K."/>
            <person name="Melkozernov A."/>
            <person name="Murata T."/>
            <person name="Nelson D."/>
            <person name="Pils B."/>
            <person name="Prigge M."/>
            <person name="Reiss B."/>
            <person name="Renner T."/>
            <person name="Rombauts S."/>
            <person name="Rushton P."/>
            <person name="Sanderfoot A."/>
            <person name="Schween G."/>
            <person name="Shiu S.-H."/>
            <person name="Stueber K."/>
            <person name="Theodoulou F.L."/>
            <person name="Tu H."/>
            <person name="Van de Peer Y."/>
            <person name="Verrier P.J."/>
            <person name="Waters E."/>
            <person name="Wood A."/>
            <person name="Yang L."/>
            <person name="Cove D."/>
            <person name="Cuming A."/>
            <person name="Hasebe M."/>
            <person name="Lucas S."/>
            <person name="Mishler D.B."/>
            <person name="Reski R."/>
            <person name="Grigoriev I."/>
            <person name="Quatrano R.S."/>
            <person name="Boore J.L."/>
        </authorList>
    </citation>
    <scope>NUCLEOTIDE SEQUENCE [LARGE SCALE GENOMIC DNA]</scope>
    <source>
        <strain evidence="3 4">cv. Gransden 2004</strain>
    </source>
</reference>
<evidence type="ECO:0000256" key="2">
    <source>
        <dbReference type="SAM" id="MobiDB-lite"/>
    </source>
</evidence>
<evidence type="ECO:0000256" key="1">
    <source>
        <dbReference type="ARBA" id="ARBA00006961"/>
    </source>
</evidence>
<dbReference type="EMBL" id="ABEU02000004">
    <property type="status" value="NOT_ANNOTATED_CDS"/>
    <property type="molecule type" value="Genomic_DNA"/>
</dbReference>
<evidence type="ECO:0008006" key="5">
    <source>
        <dbReference type="Google" id="ProtNLM"/>
    </source>
</evidence>
<dbReference type="PANTHER" id="PTHR30546">
    <property type="entry name" value="FLAVODOXIN-RELATED PROTEIN WRBA-RELATED"/>
    <property type="match status" value="1"/>
</dbReference>
<dbReference type="PANTHER" id="PTHR30546:SF23">
    <property type="entry name" value="FLAVOPROTEIN-LIKE PROTEIN YCP4-RELATED"/>
    <property type="match status" value="1"/>
</dbReference>
<sequence>MMAAQFKAFFDATGGLWRTQSLAGKPAGIFVSPASQGGQETTALTAITQLTHHGMIFVPVGCTFGAGMSEINEPKGGSSHGAGTLDDDGTRTQPSLSWSKPSTRESIPLAL</sequence>
<feature type="region of interest" description="Disordered" evidence="2">
    <location>
        <begin position="68"/>
        <end position="111"/>
    </location>
</feature>
<organism evidence="3 4">
    <name type="scientific">Physcomitrium patens</name>
    <name type="common">Spreading-leaved earth moss</name>
    <name type="synonym">Physcomitrella patens</name>
    <dbReference type="NCBI Taxonomy" id="3218"/>
    <lineage>
        <taxon>Eukaryota</taxon>
        <taxon>Viridiplantae</taxon>
        <taxon>Streptophyta</taxon>
        <taxon>Embryophyta</taxon>
        <taxon>Bryophyta</taxon>
        <taxon>Bryophytina</taxon>
        <taxon>Bryopsida</taxon>
        <taxon>Funariidae</taxon>
        <taxon>Funariales</taxon>
        <taxon>Funariaceae</taxon>
        <taxon>Physcomitrium</taxon>
    </lineage>
</organism>
<feature type="compositionally biased region" description="Polar residues" evidence="2">
    <location>
        <begin position="91"/>
        <end position="105"/>
    </location>
</feature>
<dbReference type="AlphaFoldDB" id="A0A7I4DP28"/>
<dbReference type="Gene3D" id="3.40.50.360">
    <property type="match status" value="1"/>
</dbReference>
<name>A0A7I4DP28_PHYPA</name>
<evidence type="ECO:0000313" key="3">
    <source>
        <dbReference type="EnsemblPlants" id="Pp3c4_10770V3.2"/>
    </source>
</evidence>
<accession>A0A7I4DP28</accession>
<reference evidence="3 4" key="2">
    <citation type="journal article" date="2018" name="Plant J.">
        <title>The Physcomitrella patens chromosome-scale assembly reveals moss genome structure and evolution.</title>
        <authorList>
            <person name="Lang D."/>
            <person name="Ullrich K.K."/>
            <person name="Murat F."/>
            <person name="Fuchs J."/>
            <person name="Jenkins J."/>
            <person name="Haas F.B."/>
            <person name="Piednoel M."/>
            <person name="Gundlach H."/>
            <person name="Van Bel M."/>
            <person name="Meyberg R."/>
            <person name="Vives C."/>
            <person name="Morata J."/>
            <person name="Symeonidi A."/>
            <person name="Hiss M."/>
            <person name="Muchero W."/>
            <person name="Kamisugi Y."/>
            <person name="Saleh O."/>
            <person name="Blanc G."/>
            <person name="Decker E.L."/>
            <person name="van Gessel N."/>
            <person name="Grimwood J."/>
            <person name="Hayes R.D."/>
            <person name="Graham S.W."/>
            <person name="Gunter L.E."/>
            <person name="McDaniel S.F."/>
            <person name="Hoernstein S.N.W."/>
            <person name="Larsson A."/>
            <person name="Li F.W."/>
            <person name="Perroud P.F."/>
            <person name="Phillips J."/>
            <person name="Ranjan P."/>
            <person name="Rokshar D.S."/>
            <person name="Rothfels C.J."/>
            <person name="Schneider L."/>
            <person name="Shu S."/>
            <person name="Stevenson D.W."/>
            <person name="Thummler F."/>
            <person name="Tillich M."/>
            <person name="Villarreal Aguilar J.C."/>
            <person name="Widiez T."/>
            <person name="Wong G.K."/>
            <person name="Wymore A."/>
            <person name="Zhang Y."/>
            <person name="Zimmer A.D."/>
            <person name="Quatrano R.S."/>
            <person name="Mayer K.F.X."/>
            <person name="Goodstein D."/>
            <person name="Casacuberta J.M."/>
            <person name="Vandepoele K."/>
            <person name="Reski R."/>
            <person name="Cuming A.C."/>
            <person name="Tuskan G.A."/>
            <person name="Maumus F."/>
            <person name="Salse J."/>
            <person name="Schmutz J."/>
            <person name="Rensing S.A."/>
        </authorList>
    </citation>
    <scope>NUCLEOTIDE SEQUENCE [LARGE SCALE GENOMIC DNA]</scope>
    <source>
        <strain evidence="3 4">cv. Gransden 2004</strain>
    </source>
</reference>
<reference evidence="3" key="3">
    <citation type="submission" date="2020-12" db="UniProtKB">
        <authorList>
            <consortium name="EnsemblPlants"/>
        </authorList>
    </citation>
    <scope>IDENTIFICATION</scope>
</reference>
<proteinExistence type="inferred from homology"/>
<dbReference type="Gramene" id="Pp3c4_10770V3.2">
    <property type="protein sequence ID" value="Pp3c4_10770V3.2"/>
    <property type="gene ID" value="Pp3c4_10770"/>
</dbReference>
<dbReference type="SUPFAM" id="SSF52218">
    <property type="entry name" value="Flavoproteins"/>
    <property type="match status" value="1"/>
</dbReference>
<dbReference type="InterPro" id="IPR029039">
    <property type="entry name" value="Flavoprotein-like_sf"/>
</dbReference>
<dbReference type="Proteomes" id="UP000006727">
    <property type="component" value="Chromosome 4"/>
</dbReference>
<evidence type="ECO:0000313" key="4">
    <source>
        <dbReference type="Proteomes" id="UP000006727"/>
    </source>
</evidence>
<comment type="similarity">
    <text evidence="1">Belongs to the WrbA family.</text>
</comment>